<sequence>MQLTPQQEDRAAGVLLGQAIGDALGVPYEFAAPPSGEPGMVGGGLGGFAPGEWSDDTQMAACIARVSTGGRDLTSASALDEIATAFEDWYAGRPADVGNQTRAVLTGAKQRAGTPAERLRAASAAFTARTAHAAGNGALMRTGIVGLTRLHDPAATAAAARAIAELTHPDPLAVETCILWAEAVRVAVLEGRFDLAAGVRLLAPERRDDWLARIEGATGAEPKVFSPNGFTVPAMLCAWAAITSTEDASGSPEHVQRAFTAAVHAGNDTDTVAAIAGALLGARYGVTGLPARWRRSVHGWPGLRGANLLAMALTTARRDNDESRWPSAAQMDYRGDFGSSVAMAVPHPFDEGVLLGTWQDFRHVDQLGVDAVVSLCRVGTDDLQAGVVAPENHVRVWLIDSDDPKANQHLDFVLDDTADVVRRLRAEGKRVLLHCVAAQQRTPSVAVRYATKLGVDATVAARAITSGLPSVRGFGLVWSTALGGSPARTISSTNNGRPE</sequence>
<dbReference type="GO" id="GO:0046872">
    <property type="term" value="F:metal ion binding"/>
    <property type="evidence" value="ECO:0007669"/>
    <property type="project" value="UniProtKB-KW"/>
</dbReference>
<feature type="binding site" evidence="1">
    <location>
        <position position="271"/>
    </location>
    <ligand>
        <name>Mg(2+)</name>
        <dbReference type="ChEBI" id="CHEBI:18420"/>
        <label>1</label>
    </ligand>
</feature>
<feature type="binding site" evidence="1">
    <location>
        <position position="56"/>
    </location>
    <ligand>
        <name>Mg(2+)</name>
        <dbReference type="ChEBI" id="CHEBI:18420"/>
        <label>1</label>
    </ligand>
</feature>
<feature type="binding site" evidence="1">
    <location>
        <position position="268"/>
    </location>
    <ligand>
        <name>Mg(2+)</name>
        <dbReference type="ChEBI" id="CHEBI:18420"/>
        <label>1</label>
    </ligand>
</feature>
<evidence type="ECO:0000313" key="3">
    <source>
        <dbReference type="Proteomes" id="UP000030002"/>
    </source>
</evidence>
<keyword evidence="1" id="KW-0460">Magnesium</keyword>
<dbReference type="Gene3D" id="1.10.4080.10">
    <property type="entry name" value="ADP-ribosylation/Crystallin J1"/>
    <property type="match status" value="1"/>
</dbReference>
<dbReference type="RefSeq" id="WP_052110090.1">
    <property type="nucleotide sequence ID" value="NZ_AVPJ01000018.1"/>
</dbReference>
<dbReference type="SUPFAM" id="SSF101478">
    <property type="entry name" value="ADP-ribosylglycohydrolase"/>
    <property type="match status" value="1"/>
</dbReference>
<accession>A0A0A0J0G0</accession>
<dbReference type="EMBL" id="AVPJ01000018">
    <property type="protein sequence ID" value="KGN30528.1"/>
    <property type="molecule type" value="Genomic_DNA"/>
</dbReference>
<dbReference type="SUPFAM" id="SSF52799">
    <property type="entry name" value="(Phosphotyrosine protein) phosphatases II"/>
    <property type="match status" value="1"/>
</dbReference>
<gene>
    <name evidence="2" type="ORF">N802_06845</name>
</gene>
<protein>
    <submittedName>
        <fullName evidence="2">Ribosylglycohydrolase</fullName>
    </submittedName>
</protein>
<feature type="binding site" evidence="1">
    <location>
        <position position="270"/>
    </location>
    <ligand>
        <name>Mg(2+)</name>
        <dbReference type="ChEBI" id="CHEBI:18420"/>
        <label>1</label>
    </ligand>
</feature>
<keyword evidence="1" id="KW-0479">Metal-binding</keyword>
<reference evidence="2 3" key="1">
    <citation type="submission" date="2013-08" db="EMBL/GenBank/DDBJ databases">
        <title>The genome sequence of Knoellia sinensis.</title>
        <authorList>
            <person name="Zhu W."/>
            <person name="Wang G."/>
        </authorList>
    </citation>
    <scope>NUCLEOTIDE SEQUENCE [LARGE SCALE GENOMIC DNA]</scope>
    <source>
        <strain evidence="2 3">KCTC 19936</strain>
    </source>
</reference>
<evidence type="ECO:0000313" key="2">
    <source>
        <dbReference type="EMBL" id="KGN30528.1"/>
    </source>
</evidence>
<comment type="caution">
    <text evidence="2">The sequence shown here is derived from an EMBL/GenBank/DDBJ whole genome shotgun (WGS) entry which is preliminary data.</text>
</comment>
<dbReference type="InterPro" id="IPR050792">
    <property type="entry name" value="ADP-ribosylglycohydrolase"/>
</dbReference>
<organism evidence="2 3">
    <name type="scientific">Knoellia sinensis KCTC 19936</name>
    <dbReference type="NCBI Taxonomy" id="1385520"/>
    <lineage>
        <taxon>Bacteria</taxon>
        <taxon>Bacillati</taxon>
        <taxon>Actinomycetota</taxon>
        <taxon>Actinomycetes</taxon>
        <taxon>Micrococcales</taxon>
        <taxon>Intrasporangiaceae</taxon>
        <taxon>Knoellia</taxon>
    </lineage>
</organism>
<keyword evidence="3" id="KW-1185">Reference proteome</keyword>
<keyword evidence="2" id="KW-0378">Hydrolase</keyword>
<dbReference type="eggNOG" id="COG1397">
    <property type="taxonomic scope" value="Bacteria"/>
</dbReference>
<name>A0A0A0J0G0_9MICO</name>
<dbReference type="InterPro" id="IPR036705">
    <property type="entry name" value="Ribosyl_crysJ1_sf"/>
</dbReference>
<dbReference type="GO" id="GO:0016787">
    <property type="term" value="F:hydrolase activity"/>
    <property type="evidence" value="ECO:0007669"/>
    <property type="project" value="UniProtKB-KW"/>
</dbReference>
<proteinExistence type="predicted"/>
<dbReference type="PANTHER" id="PTHR16222:SF12">
    <property type="entry name" value="ADP-RIBOSYLGLYCOHYDROLASE-RELATED"/>
    <property type="match status" value="1"/>
</dbReference>
<dbReference type="InterPro" id="IPR029021">
    <property type="entry name" value="Prot-tyrosine_phosphatase-like"/>
</dbReference>
<dbReference type="Pfam" id="PF03747">
    <property type="entry name" value="ADP_ribosyl_GH"/>
    <property type="match status" value="1"/>
</dbReference>
<feature type="binding site" evidence="1">
    <location>
        <position position="55"/>
    </location>
    <ligand>
        <name>Mg(2+)</name>
        <dbReference type="ChEBI" id="CHEBI:18420"/>
        <label>1</label>
    </ligand>
</feature>
<dbReference type="InterPro" id="IPR005502">
    <property type="entry name" value="Ribosyl_crysJ1"/>
</dbReference>
<dbReference type="Gene3D" id="3.90.190.10">
    <property type="entry name" value="Protein tyrosine phosphatase superfamily"/>
    <property type="match status" value="1"/>
</dbReference>
<dbReference type="Proteomes" id="UP000030002">
    <property type="component" value="Unassembled WGS sequence"/>
</dbReference>
<dbReference type="PANTHER" id="PTHR16222">
    <property type="entry name" value="ADP-RIBOSYLGLYCOHYDROLASE"/>
    <property type="match status" value="1"/>
</dbReference>
<dbReference type="AlphaFoldDB" id="A0A0A0J0G0"/>
<dbReference type="OrthoDB" id="9798107at2"/>
<feature type="binding site" evidence="1">
    <location>
        <position position="54"/>
    </location>
    <ligand>
        <name>Mg(2+)</name>
        <dbReference type="ChEBI" id="CHEBI:18420"/>
        <label>1</label>
    </ligand>
</feature>
<dbReference type="STRING" id="1385520.N802_06845"/>
<evidence type="ECO:0000256" key="1">
    <source>
        <dbReference type="PIRSR" id="PIRSR605502-1"/>
    </source>
</evidence>
<comment type="cofactor">
    <cofactor evidence="1">
        <name>Mg(2+)</name>
        <dbReference type="ChEBI" id="CHEBI:18420"/>
    </cofactor>
    <text evidence="1">Binds 2 magnesium ions per subunit.</text>
</comment>